<organism evidence="3">
    <name type="scientific">uncultured Microcoleus sp</name>
    <dbReference type="NCBI Taxonomy" id="259945"/>
    <lineage>
        <taxon>Bacteria</taxon>
        <taxon>Bacillati</taxon>
        <taxon>Cyanobacteriota</taxon>
        <taxon>Cyanophyceae</taxon>
        <taxon>Oscillatoriophycideae</taxon>
        <taxon>Oscillatoriales</taxon>
        <taxon>Microcoleaceae</taxon>
        <taxon>Microcoleus</taxon>
        <taxon>environmental samples</taxon>
    </lineage>
</organism>
<evidence type="ECO:0000259" key="2">
    <source>
        <dbReference type="PROSITE" id="PS50164"/>
    </source>
</evidence>
<dbReference type="EMBL" id="CADCTZ010001879">
    <property type="protein sequence ID" value="CAA9429039.1"/>
    <property type="molecule type" value="Genomic_DNA"/>
</dbReference>
<dbReference type="InterPro" id="IPR035901">
    <property type="entry name" value="GIY-YIG_endonuc_sf"/>
</dbReference>
<evidence type="ECO:0000256" key="1">
    <source>
        <dbReference type="SAM" id="Coils"/>
    </source>
</evidence>
<gene>
    <name evidence="3" type="ORF">AVDCRST_MAG84-7659</name>
</gene>
<evidence type="ECO:0000313" key="3">
    <source>
        <dbReference type="EMBL" id="CAA9429039.1"/>
    </source>
</evidence>
<dbReference type="SUPFAM" id="SSF82771">
    <property type="entry name" value="GIY-YIG endonuclease"/>
    <property type="match status" value="1"/>
</dbReference>
<feature type="coiled-coil region" evidence="1">
    <location>
        <begin position="111"/>
        <end position="138"/>
    </location>
</feature>
<dbReference type="InterPro" id="IPR000305">
    <property type="entry name" value="GIY-YIG_endonuc"/>
</dbReference>
<name>A0A6J4PXX2_9CYAN</name>
<dbReference type="AlphaFoldDB" id="A0A6J4PXX2"/>
<feature type="domain" description="GIY-YIG" evidence="2">
    <location>
        <begin position="29"/>
        <end position="108"/>
    </location>
</feature>
<proteinExistence type="predicted"/>
<accession>A0A6J4PXX2</accession>
<protein>
    <recommendedName>
        <fullName evidence="2">GIY-YIG domain-containing protein</fullName>
    </recommendedName>
</protein>
<dbReference type="PROSITE" id="PS50164">
    <property type="entry name" value="GIY_YIG"/>
    <property type="match status" value="1"/>
</dbReference>
<reference evidence="3" key="1">
    <citation type="submission" date="2020-02" db="EMBL/GenBank/DDBJ databases">
        <authorList>
            <person name="Meier V. D."/>
        </authorList>
    </citation>
    <scope>NUCLEOTIDE SEQUENCE</scope>
    <source>
        <strain evidence="3">AVDCRST_MAG84</strain>
    </source>
</reference>
<sequence length="182" mass="21672">MLNNMSEVFSLEEVALQNTHLLPEYGKKVIYFVTAMQGESKTFLYIGFTINLRRKFKSHHRRIEFEFLNRIGYQIKISWIVFPDGIREKEGQAVQMCYIRAFEPKLNEDQNSIATVQAEELKKQFENWEQRRYEYLKKEIGNWEQSGDDKDTIIKKIWEVCKQPFDDKHLISSPSRPQKTAV</sequence>
<keyword evidence="1" id="KW-0175">Coiled coil</keyword>